<proteinExistence type="predicted"/>
<sequence>MSSTVLVLLFLWLSSALGLLVPQHYCDNHFRYASNDGNRTYIGVFTAPETRSRSLNINLNWQVTFEMQGRRNMFVSPLTTYPSSEEAAVNIKNGQPAQVWVHFINITNELPKLTSLNLNGQELCHSAPYRLRKTRVTVKHHMYITKIRTPIVPTTEVYPQLYSIE</sequence>
<feature type="chain" id="PRO_5047318940" description="Serine protease gd N-terminal domain-containing protein" evidence="1">
    <location>
        <begin position="19"/>
        <end position="165"/>
    </location>
</feature>
<dbReference type="AlphaFoldDB" id="A0AB39ZLG7"/>
<dbReference type="InterPro" id="IPR031986">
    <property type="entry name" value="GD_N"/>
</dbReference>
<evidence type="ECO:0000256" key="1">
    <source>
        <dbReference type="SAM" id="SignalP"/>
    </source>
</evidence>
<dbReference type="RefSeq" id="XP_016938547.3">
    <property type="nucleotide sequence ID" value="XM_017083058.4"/>
</dbReference>
<accession>A0AB39ZLG7</accession>
<organism evidence="3 4">
    <name type="scientific">Drosophila suzukii</name>
    <name type="common">Spotted-wing drosophila fruit fly</name>
    <dbReference type="NCBI Taxonomy" id="28584"/>
    <lineage>
        <taxon>Eukaryota</taxon>
        <taxon>Metazoa</taxon>
        <taxon>Ecdysozoa</taxon>
        <taxon>Arthropoda</taxon>
        <taxon>Hexapoda</taxon>
        <taxon>Insecta</taxon>
        <taxon>Pterygota</taxon>
        <taxon>Neoptera</taxon>
        <taxon>Endopterygota</taxon>
        <taxon>Diptera</taxon>
        <taxon>Brachycera</taxon>
        <taxon>Muscomorpha</taxon>
        <taxon>Ephydroidea</taxon>
        <taxon>Drosophilidae</taxon>
        <taxon>Drosophila</taxon>
        <taxon>Sophophora</taxon>
    </lineage>
</organism>
<keyword evidence="3" id="KW-1185">Reference proteome</keyword>
<keyword evidence="1" id="KW-0732">Signal</keyword>
<gene>
    <name evidence="4" type="primary">LOC108016410</name>
</gene>
<feature type="domain" description="Serine protease gd N-terminal" evidence="2">
    <location>
        <begin position="24"/>
        <end position="133"/>
    </location>
</feature>
<dbReference type="Pfam" id="PF16030">
    <property type="entry name" value="GD_N"/>
    <property type="match status" value="1"/>
</dbReference>
<feature type="signal peptide" evidence="1">
    <location>
        <begin position="1"/>
        <end position="18"/>
    </location>
</feature>
<reference evidence="4" key="1">
    <citation type="submission" date="2025-08" db="UniProtKB">
        <authorList>
            <consortium name="RefSeq"/>
        </authorList>
    </citation>
    <scope>IDENTIFICATION</scope>
</reference>
<name>A0AB39ZLG7_DROSZ</name>
<dbReference type="GeneID" id="108016410"/>
<evidence type="ECO:0000259" key="2">
    <source>
        <dbReference type="Pfam" id="PF16030"/>
    </source>
</evidence>
<evidence type="ECO:0000313" key="4">
    <source>
        <dbReference type="RefSeq" id="XP_016938547.3"/>
    </source>
</evidence>
<protein>
    <recommendedName>
        <fullName evidence="2">Serine protease gd N-terminal domain-containing protein</fullName>
    </recommendedName>
</protein>
<evidence type="ECO:0000313" key="3">
    <source>
        <dbReference type="Proteomes" id="UP001652628"/>
    </source>
</evidence>
<dbReference type="Proteomes" id="UP001652628">
    <property type="component" value="Chromosome 3"/>
</dbReference>